<feature type="transmembrane region" description="Helical" evidence="1">
    <location>
        <begin position="162"/>
        <end position="183"/>
    </location>
</feature>
<dbReference type="OrthoDB" id="3190888at2759"/>
<feature type="transmembrane region" description="Helical" evidence="1">
    <location>
        <begin position="12"/>
        <end position="37"/>
    </location>
</feature>
<name>A0A0D7A7G8_9AGAR</name>
<accession>A0A0D7A7G8</accession>
<evidence type="ECO:0000313" key="4">
    <source>
        <dbReference type="Proteomes" id="UP000054144"/>
    </source>
</evidence>
<dbReference type="PANTHER" id="PTHR40465">
    <property type="entry name" value="CHROMOSOME 1, WHOLE GENOME SHOTGUN SEQUENCE"/>
    <property type="match status" value="1"/>
</dbReference>
<sequence>MATLDIDVNDTLGAILIGFAVSSLLYGVLCSQVYSYVRRYPYDRAQYKWLVLVVLLLETADQALIGHVVYFYTIVNFDNLVTLVEARTIWCVLQLTIGAVVGAIVKLCYGMRVYRFSGNNAYITAVIVRLPHSTLVHSHVALCRFFKLSSVFEVINLKVLGTTSLGVGVLTDIVTATALCFYLSRMRTGHSTSDSLIKSLARYAINTGVVTSTMSISTVVLFNAMPSKFYFMATYFTLSKLYATSLNTRKIVKGRGTDRQGTTTRPVTNLFDGGTRVQAVFPPDRESWIMTAVPVQQSTSSMHLS</sequence>
<keyword evidence="4" id="KW-1185">Reference proteome</keyword>
<dbReference type="Pfam" id="PF20152">
    <property type="entry name" value="DUF6534"/>
    <property type="match status" value="1"/>
</dbReference>
<organism evidence="3 4">
    <name type="scientific">Fistulina hepatica ATCC 64428</name>
    <dbReference type="NCBI Taxonomy" id="1128425"/>
    <lineage>
        <taxon>Eukaryota</taxon>
        <taxon>Fungi</taxon>
        <taxon>Dikarya</taxon>
        <taxon>Basidiomycota</taxon>
        <taxon>Agaricomycotina</taxon>
        <taxon>Agaricomycetes</taxon>
        <taxon>Agaricomycetidae</taxon>
        <taxon>Agaricales</taxon>
        <taxon>Fistulinaceae</taxon>
        <taxon>Fistulina</taxon>
    </lineage>
</organism>
<dbReference type="AlphaFoldDB" id="A0A0D7A7G8"/>
<feature type="transmembrane region" description="Helical" evidence="1">
    <location>
        <begin position="203"/>
        <end position="223"/>
    </location>
</feature>
<feature type="transmembrane region" description="Helical" evidence="1">
    <location>
        <begin position="49"/>
        <end position="75"/>
    </location>
</feature>
<evidence type="ECO:0000313" key="3">
    <source>
        <dbReference type="EMBL" id="KIY46700.1"/>
    </source>
</evidence>
<dbReference type="Proteomes" id="UP000054144">
    <property type="component" value="Unassembled WGS sequence"/>
</dbReference>
<gene>
    <name evidence="3" type="ORF">FISHEDRAFT_46852</name>
</gene>
<proteinExistence type="predicted"/>
<dbReference type="PANTHER" id="PTHR40465:SF1">
    <property type="entry name" value="DUF6534 DOMAIN-CONTAINING PROTEIN"/>
    <property type="match status" value="1"/>
</dbReference>
<dbReference type="EMBL" id="KN882025">
    <property type="protein sequence ID" value="KIY46700.1"/>
    <property type="molecule type" value="Genomic_DNA"/>
</dbReference>
<feature type="domain" description="DUF6534" evidence="2">
    <location>
        <begin position="169"/>
        <end position="246"/>
    </location>
</feature>
<keyword evidence="1" id="KW-0812">Transmembrane</keyword>
<feature type="transmembrane region" description="Helical" evidence="1">
    <location>
        <begin position="87"/>
        <end position="109"/>
    </location>
</feature>
<keyword evidence="1" id="KW-1133">Transmembrane helix</keyword>
<keyword evidence="1" id="KW-0472">Membrane</keyword>
<dbReference type="InterPro" id="IPR045339">
    <property type="entry name" value="DUF6534"/>
</dbReference>
<protein>
    <recommendedName>
        <fullName evidence="2">DUF6534 domain-containing protein</fullName>
    </recommendedName>
</protein>
<feature type="transmembrane region" description="Helical" evidence="1">
    <location>
        <begin position="121"/>
        <end position="142"/>
    </location>
</feature>
<evidence type="ECO:0000256" key="1">
    <source>
        <dbReference type="SAM" id="Phobius"/>
    </source>
</evidence>
<reference evidence="3 4" key="1">
    <citation type="journal article" date="2015" name="Fungal Genet. Biol.">
        <title>Evolution of novel wood decay mechanisms in Agaricales revealed by the genome sequences of Fistulina hepatica and Cylindrobasidium torrendii.</title>
        <authorList>
            <person name="Floudas D."/>
            <person name="Held B.W."/>
            <person name="Riley R."/>
            <person name="Nagy L.G."/>
            <person name="Koehler G."/>
            <person name="Ransdell A.S."/>
            <person name="Younus H."/>
            <person name="Chow J."/>
            <person name="Chiniquy J."/>
            <person name="Lipzen A."/>
            <person name="Tritt A."/>
            <person name="Sun H."/>
            <person name="Haridas S."/>
            <person name="LaButti K."/>
            <person name="Ohm R.A."/>
            <person name="Kues U."/>
            <person name="Blanchette R.A."/>
            <person name="Grigoriev I.V."/>
            <person name="Minto R.E."/>
            <person name="Hibbett D.S."/>
        </authorList>
    </citation>
    <scope>NUCLEOTIDE SEQUENCE [LARGE SCALE GENOMIC DNA]</scope>
    <source>
        <strain evidence="3 4">ATCC 64428</strain>
    </source>
</reference>
<evidence type="ECO:0000259" key="2">
    <source>
        <dbReference type="Pfam" id="PF20152"/>
    </source>
</evidence>